<dbReference type="InterPro" id="IPR036928">
    <property type="entry name" value="AS_sf"/>
</dbReference>
<dbReference type="RefSeq" id="WP_052806950.1">
    <property type="nucleotide sequence ID" value="NZ_JAUSUN010000030.1"/>
</dbReference>
<dbReference type="EMBL" id="JAUSUN010000030">
    <property type="protein sequence ID" value="MDQ0415275.1"/>
    <property type="molecule type" value="Genomic_DNA"/>
</dbReference>
<accession>A0ABU0FZL2</accession>
<evidence type="ECO:0000313" key="3">
    <source>
        <dbReference type="Proteomes" id="UP001242313"/>
    </source>
</evidence>
<dbReference type="Gene3D" id="3.90.1300.10">
    <property type="entry name" value="Amidase signature (AS) domain"/>
    <property type="match status" value="1"/>
</dbReference>
<gene>
    <name evidence="2" type="ORF">J2S25_003502</name>
</gene>
<feature type="domain" description="Amidase" evidence="1">
    <location>
        <begin position="88"/>
        <end position="127"/>
    </location>
</feature>
<dbReference type="SUPFAM" id="SSF75304">
    <property type="entry name" value="Amidase signature (AS) enzymes"/>
    <property type="match status" value="1"/>
</dbReference>
<evidence type="ECO:0000259" key="1">
    <source>
        <dbReference type="Pfam" id="PF01425"/>
    </source>
</evidence>
<comment type="caution">
    <text evidence="2">The sequence shown here is derived from an EMBL/GenBank/DDBJ whole genome shotgun (WGS) entry which is preliminary data.</text>
</comment>
<protein>
    <recommendedName>
        <fullName evidence="1">Amidase domain-containing protein</fullName>
    </recommendedName>
</protein>
<proteinExistence type="predicted"/>
<name>A0ABU0FZL2_9BACI</name>
<organism evidence="2 3">
    <name type="scientific">Mesobacillus stamsii</name>
    <dbReference type="NCBI Taxonomy" id="225347"/>
    <lineage>
        <taxon>Bacteria</taxon>
        <taxon>Bacillati</taxon>
        <taxon>Bacillota</taxon>
        <taxon>Bacilli</taxon>
        <taxon>Bacillales</taxon>
        <taxon>Bacillaceae</taxon>
        <taxon>Mesobacillus</taxon>
    </lineage>
</organism>
<sequence length="368" mass="40451">MSDLINKVKLAGRELGRSVVDLNPNITEEMKGKNIKPLYFGIKDTNQIPAAMIERLRSDKRFVWLTVDKASNRGRALDTDLINPVTYRVMTGSSSGGPINIIKGITDFAIGTDGGGSVLAPAMSCQLPSMIGAGVGTLVKNSKKSTDGQLFTGSVGVIGKSIHMIKTVMECLMDERFSNDAFRKIKIVIPKKGTVICPDGRDMHEKVMYYLSKIDGYTIEEVDMTGIENRKTGMAVIEESFEKENVDLIVTCEGPVDVYGYGETIPQFFGTPGMEITKNHGKFLIRSANMCQTTALTIPVETLASGLVVIGKKGIDSAIQAIKLAEKLEKVIEMPEVWKNYFIQESQFTGLELKEINAFHHKTREDAL</sequence>
<dbReference type="InterPro" id="IPR023631">
    <property type="entry name" value="Amidase_dom"/>
</dbReference>
<keyword evidence="3" id="KW-1185">Reference proteome</keyword>
<reference evidence="2 3" key="1">
    <citation type="submission" date="2023-07" db="EMBL/GenBank/DDBJ databases">
        <title>Genomic Encyclopedia of Type Strains, Phase IV (KMG-IV): sequencing the most valuable type-strain genomes for metagenomic binning, comparative biology and taxonomic classification.</title>
        <authorList>
            <person name="Goeker M."/>
        </authorList>
    </citation>
    <scope>NUCLEOTIDE SEQUENCE [LARGE SCALE GENOMIC DNA]</scope>
    <source>
        <strain evidence="2 3">DSM 19598</strain>
    </source>
</reference>
<dbReference type="Proteomes" id="UP001242313">
    <property type="component" value="Unassembled WGS sequence"/>
</dbReference>
<evidence type="ECO:0000313" key="2">
    <source>
        <dbReference type="EMBL" id="MDQ0415275.1"/>
    </source>
</evidence>
<dbReference type="Pfam" id="PF01425">
    <property type="entry name" value="Amidase"/>
    <property type="match status" value="1"/>
</dbReference>